<evidence type="ECO:0000313" key="4">
    <source>
        <dbReference type="Proteomes" id="UP000826188"/>
    </source>
</evidence>
<feature type="domain" description="OmpA-like" evidence="2">
    <location>
        <begin position="298"/>
        <end position="414"/>
    </location>
</feature>
<accession>A0ABS6WZQ1</accession>
<dbReference type="Proteomes" id="UP000826188">
    <property type="component" value="Unassembled WGS sequence"/>
</dbReference>
<sequence length="414" mass="43978">MAAVDRVTELVVAKLTEVARQAGGQEVIWNAAHQTTASQVLKQPATLHDPAASNQGNDLMKSLLEDRYHGTMHNIVTDTGADAGEVNQLVGQAALAAVALLGQKAAANQWDAEALSQWLQAQGNVQVQAPRVRPALPPLPAFTAAPREPVPARGGSSGRWGWIALMVAIAIASFVLGRQTAPTINYQLPDNTLASNALSASDRFSLPTAAADNRSTWDAANPINVVTNENFQAAGGYPEVIATNTTPNSGGGYVYGNAGVPVVLKLSGGLQQIIGSNSTESRLYQFLADPLMAVDTLNPLKGWIGFDRIYFESSKATLTNESMWQLSNVASILKTFPKAEVRIGGYTDSSGDPLLNLRLSRDRAQAARATLISMGVDPNNVEAIGYGSLDNIASNDTPDGRSLNRRVSIRVLER</sequence>
<dbReference type="PROSITE" id="PS51123">
    <property type="entry name" value="OMPA_2"/>
    <property type="match status" value="1"/>
</dbReference>
<keyword evidence="1" id="KW-0472">Membrane</keyword>
<dbReference type="CDD" id="cd07185">
    <property type="entry name" value="OmpA_C-like"/>
    <property type="match status" value="1"/>
</dbReference>
<dbReference type="InterPro" id="IPR006665">
    <property type="entry name" value="OmpA-like"/>
</dbReference>
<reference evidence="3 4" key="1">
    <citation type="submission" date="2021-07" db="EMBL/GenBank/DDBJ databases">
        <title>Hymenobacter profundi sp. nov., isolated from deep-sea water.</title>
        <authorList>
            <person name="Kim M.K."/>
        </authorList>
    </citation>
    <scope>NUCLEOTIDE SEQUENCE [LARGE SCALE GENOMIC DNA]</scope>
    <source>
        <strain evidence="3 4">M2</strain>
    </source>
</reference>
<evidence type="ECO:0000259" key="2">
    <source>
        <dbReference type="PROSITE" id="PS51123"/>
    </source>
</evidence>
<dbReference type="PANTHER" id="PTHR30329">
    <property type="entry name" value="STATOR ELEMENT OF FLAGELLAR MOTOR COMPLEX"/>
    <property type="match status" value="1"/>
</dbReference>
<comment type="caution">
    <text evidence="3">The sequence shown here is derived from an EMBL/GenBank/DDBJ whole genome shotgun (WGS) entry which is preliminary data.</text>
</comment>
<keyword evidence="4" id="KW-1185">Reference proteome</keyword>
<dbReference type="RefSeq" id="WP_219158844.1">
    <property type="nucleotide sequence ID" value="NZ_JAHWGL010000038.1"/>
</dbReference>
<protein>
    <submittedName>
        <fullName evidence="3">OmpA family protein</fullName>
    </submittedName>
</protein>
<dbReference type="Pfam" id="PF00691">
    <property type="entry name" value="OmpA"/>
    <property type="match status" value="1"/>
</dbReference>
<dbReference type="PANTHER" id="PTHR30329:SF21">
    <property type="entry name" value="LIPOPROTEIN YIAD-RELATED"/>
    <property type="match status" value="1"/>
</dbReference>
<proteinExistence type="predicted"/>
<evidence type="ECO:0000256" key="1">
    <source>
        <dbReference type="PROSITE-ProRule" id="PRU00473"/>
    </source>
</evidence>
<dbReference type="InterPro" id="IPR050330">
    <property type="entry name" value="Bact_OuterMem_StrucFunc"/>
</dbReference>
<evidence type="ECO:0000313" key="3">
    <source>
        <dbReference type="EMBL" id="MBW3129051.1"/>
    </source>
</evidence>
<name>A0ABS6WZQ1_9BACT</name>
<dbReference type="EMBL" id="JAHWGL010000038">
    <property type="protein sequence ID" value="MBW3129051.1"/>
    <property type="molecule type" value="Genomic_DNA"/>
</dbReference>
<organism evidence="3 4">
    <name type="scientific">Hymenobacter profundi</name>
    <dbReference type="NCBI Taxonomy" id="1982110"/>
    <lineage>
        <taxon>Bacteria</taxon>
        <taxon>Pseudomonadati</taxon>
        <taxon>Bacteroidota</taxon>
        <taxon>Cytophagia</taxon>
        <taxon>Cytophagales</taxon>
        <taxon>Hymenobacteraceae</taxon>
        <taxon>Hymenobacter</taxon>
    </lineage>
</organism>
<gene>
    <name evidence="3" type="ORF">KYK14_10845</name>
</gene>